<dbReference type="EMBL" id="CAMPGE010007745">
    <property type="protein sequence ID" value="CAI2366660.1"/>
    <property type="molecule type" value="Genomic_DNA"/>
</dbReference>
<accession>A0AAD1UJM5</accession>
<name>A0AAD1UJM5_EUPCR</name>
<comment type="caution">
    <text evidence="2">The sequence shown here is derived from an EMBL/GenBank/DDBJ whole genome shotgun (WGS) entry which is preliminary data.</text>
</comment>
<feature type="coiled-coil region" evidence="1">
    <location>
        <begin position="69"/>
        <end position="96"/>
    </location>
</feature>
<proteinExistence type="predicted"/>
<dbReference type="Proteomes" id="UP001295684">
    <property type="component" value="Unassembled WGS sequence"/>
</dbReference>
<sequence length="239" mass="27644">MKTSFEKLRHRPRALNYFQNSSQYNFLQELSEGSPDPSSRNRSVMHKRINKLRSCLLTNYKVDGCHSSLNEVIKENQQLRALNQKLVDKLEDADKKLFSAVTDAVMGKPIMRQLTGTSYSFALKQSQMAANDIKANTNKLIRELKLSFTEQIEELQEQLASVSHECVKHQENHQKVLQDFSNYIRNTTVIIKQQKLFKWKARNRAAIKNDQKKAKELAQESAAIKNIFSGMAKKIEEQR</sequence>
<gene>
    <name evidence="2" type="ORF">ECRASSUSDP1_LOCUS7933</name>
</gene>
<keyword evidence="3" id="KW-1185">Reference proteome</keyword>
<evidence type="ECO:0000313" key="3">
    <source>
        <dbReference type="Proteomes" id="UP001295684"/>
    </source>
</evidence>
<dbReference type="AlphaFoldDB" id="A0AAD1UJM5"/>
<reference evidence="2" key="1">
    <citation type="submission" date="2023-07" db="EMBL/GenBank/DDBJ databases">
        <authorList>
            <consortium name="AG Swart"/>
            <person name="Singh M."/>
            <person name="Singh A."/>
            <person name="Seah K."/>
            <person name="Emmerich C."/>
        </authorList>
    </citation>
    <scope>NUCLEOTIDE SEQUENCE</scope>
    <source>
        <strain evidence="2">DP1</strain>
    </source>
</reference>
<evidence type="ECO:0000313" key="2">
    <source>
        <dbReference type="EMBL" id="CAI2366660.1"/>
    </source>
</evidence>
<protein>
    <submittedName>
        <fullName evidence="2">Uncharacterized protein</fullName>
    </submittedName>
</protein>
<evidence type="ECO:0000256" key="1">
    <source>
        <dbReference type="SAM" id="Coils"/>
    </source>
</evidence>
<feature type="coiled-coil region" evidence="1">
    <location>
        <begin position="138"/>
        <end position="172"/>
    </location>
</feature>
<organism evidence="2 3">
    <name type="scientific">Euplotes crassus</name>
    <dbReference type="NCBI Taxonomy" id="5936"/>
    <lineage>
        <taxon>Eukaryota</taxon>
        <taxon>Sar</taxon>
        <taxon>Alveolata</taxon>
        <taxon>Ciliophora</taxon>
        <taxon>Intramacronucleata</taxon>
        <taxon>Spirotrichea</taxon>
        <taxon>Hypotrichia</taxon>
        <taxon>Euplotida</taxon>
        <taxon>Euplotidae</taxon>
        <taxon>Moneuplotes</taxon>
    </lineage>
</organism>
<keyword evidence="1" id="KW-0175">Coiled coil</keyword>